<feature type="domain" description="Phospholipid/glycerol acyltransferase" evidence="4">
    <location>
        <begin position="68"/>
        <end position="182"/>
    </location>
</feature>
<dbReference type="SMART" id="SM00563">
    <property type="entry name" value="PlsC"/>
    <property type="match status" value="1"/>
</dbReference>
<sequence>MGLIEKLGVWAWPDYAAPPFVFERPRVSTSVIYENRFFSALLYQTGRLFLKAFGWKVIGDFPKDAKFVAIAAPHTSNWDFPVFMAAVGYLRLHISFLGKHTLFKGPLGWFFYWLGGIPVVREGKSAADVVDRAVEEFEKRDRLILGLAPEGTRSKVTKWKTGFYRIAVQAGVPILRAYLDASIKEIGFGDLFYPTGDMEADLKALQAFYAGKQGINPKNQ</sequence>
<evidence type="ECO:0000313" key="6">
    <source>
        <dbReference type="Proteomes" id="UP001595776"/>
    </source>
</evidence>
<dbReference type="PANTHER" id="PTHR10434">
    <property type="entry name" value="1-ACYL-SN-GLYCEROL-3-PHOSPHATE ACYLTRANSFERASE"/>
    <property type="match status" value="1"/>
</dbReference>
<proteinExistence type="predicted"/>
<comment type="caution">
    <text evidence="5">The sequence shown here is derived from an EMBL/GenBank/DDBJ whole genome shotgun (WGS) entry which is preliminary data.</text>
</comment>
<dbReference type="CDD" id="cd07988">
    <property type="entry name" value="LPLAT_ABO13168-like"/>
    <property type="match status" value="1"/>
</dbReference>
<organism evidence="5 6">
    <name type="scientific">Kordiimonas lipolytica</name>
    <dbReference type="NCBI Taxonomy" id="1662421"/>
    <lineage>
        <taxon>Bacteria</taxon>
        <taxon>Pseudomonadati</taxon>
        <taxon>Pseudomonadota</taxon>
        <taxon>Alphaproteobacteria</taxon>
        <taxon>Kordiimonadales</taxon>
        <taxon>Kordiimonadaceae</taxon>
        <taxon>Kordiimonas</taxon>
    </lineage>
</organism>
<dbReference type="RefSeq" id="WP_197420967.1">
    <property type="nucleotide sequence ID" value="NZ_JBHSCR010000007.1"/>
</dbReference>
<dbReference type="Pfam" id="PF01553">
    <property type="entry name" value="Acyltransferase"/>
    <property type="match status" value="1"/>
</dbReference>
<dbReference type="Proteomes" id="UP001595776">
    <property type="component" value="Unassembled WGS sequence"/>
</dbReference>
<keyword evidence="6" id="KW-1185">Reference proteome</keyword>
<evidence type="ECO:0000256" key="3">
    <source>
        <dbReference type="ARBA" id="ARBA00023315"/>
    </source>
</evidence>
<comment type="pathway">
    <text evidence="1">Lipid metabolism.</text>
</comment>
<evidence type="ECO:0000259" key="4">
    <source>
        <dbReference type="SMART" id="SM00563"/>
    </source>
</evidence>
<keyword evidence="2" id="KW-0808">Transferase</keyword>
<dbReference type="SUPFAM" id="SSF69593">
    <property type="entry name" value="Glycerol-3-phosphate (1)-acyltransferase"/>
    <property type="match status" value="1"/>
</dbReference>
<evidence type="ECO:0000313" key="5">
    <source>
        <dbReference type="EMBL" id="MFC4348453.1"/>
    </source>
</evidence>
<keyword evidence="3 5" id="KW-0012">Acyltransferase</keyword>
<gene>
    <name evidence="5" type="ORF">ACFO5Q_11390</name>
</gene>
<dbReference type="GO" id="GO:0016746">
    <property type="term" value="F:acyltransferase activity"/>
    <property type="evidence" value="ECO:0007669"/>
    <property type="project" value="UniProtKB-KW"/>
</dbReference>
<name>A0ABV8UCL6_9PROT</name>
<evidence type="ECO:0000256" key="2">
    <source>
        <dbReference type="ARBA" id="ARBA00022679"/>
    </source>
</evidence>
<dbReference type="PANTHER" id="PTHR10434:SF9">
    <property type="entry name" value="PHOSPHOLIPID_GLYCEROL ACYLTRANSFERASE DOMAIN-CONTAINING PROTEIN"/>
    <property type="match status" value="1"/>
</dbReference>
<evidence type="ECO:0000256" key="1">
    <source>
        <dbReference type="ARBA" id="ARBA00005189"/>
    </source>
</evidence>
<reference evidence="6" key="1">
    <citation type="journal article" date="2019" name="Int. J. Syst. Evol. Microbiol.">
        <title>The Global Catalogue of Microorganisms (GCM) 10K type strain sequencing project: providing services to taxonomists for standard genome sequencing and annotation.</title>
        <authorList>
            <consortium name="The Broad Institute Genomics Platform"/>
            <consortium name="The Broad Institute Genome Sequencing Center for Infectious Disease"/>
            <person name="Wu L."/>
            <person name="Ma J."/>
        </authorList>
    </citation>
    <scope>NUCLEOTIDE SEQUENCE [LARGE SCALE GENOMIC DNA]</scope>
    <source>
        <strain evidence="6">CGMCC 1.15304</strain>
    </source>
</reference>
<accession>A0ABV8UCL6</accession>
<protein>
    <submittedName>
        <fullName evidence="5">Lysophospholipid acyltransferase family protein</fullName>
    </submittedName>
</protein>
<dbReference type="EMBL" id="JBHSCR010000007">
    <property type="protein sequence ID" value="MFC4348453.1"/>
    <property type="molecule type" value="Genomic_DNA"/>
</dbReference>
<dbReference type="InterPro" id="IPR002123">
    <property type="entry name" value="Plipid/glycerol_acylTrfase"/>
</dbReference>